<dbReference type="AlphaFoldDB" id="A0A081ARP9"/>
<proteinExistence type="predicted"/>
<protein>
    <submittedName>
        <fullName evidence="1">Uncharacterized protein</fullName>
    </submittedName>
</protein>
<dbReference type="Proteomes" id="UP000028582">
    <property type="component" value="Unassembled WGS sequence"/>
</dbReference>
<reference evidence="1 2" key="1">
    <citation type="submission" date="2013-11" db="EMBL/GenBank/DDBJ databases">
        <title>The Genome Sequence of Phytophthora parasitica P1976.</title>
        <authorList>
            <consortium name="The Broad Institute Genomics Platform"/>
            <person name="Russ C."/>
            <person name="Tyler B."/>
            <person name="Panabieres F."/>
            <person name="Shan W."/>
            <person name="Tripathy S."/>
            <person name="Grunwald N."/>
            <person name="Machado M."/>
            <person name="Johnson C.S."/>
            <person name="Walker B."/>
            <person name="Young S."/>
            <person name="Zeng Q."/>
            <person name="Gargeya S."/>
            <person name="Fitzgerald M."/>
            <person name="Haas B."/>
            <person name="Abouelleil A."/>
            <person name="Allen A.W."/>
            <person name="Alvarado L."/>
            <person name="Arachchi H.M."/>
            <person name="Berlin A.M."/>
            <person name="Chapman S.B."/>
            <person name="Gainer-Dewar J."/>
            <person name="Goldberg J."/>
            <person name="Griggs A."/>
            <person name="Gujja S."/>
            <person name="Hansen M."/>
            <person name="Howarth C."/>
            <person name="Imamovic A."/>
            <person name="Ireland A."/>
            <person name="Larimer J."/>
            <person name="McCowan C."/>
            <person name="Murphy C."/>
            <person name="Pearson M."/>
            <person name="Poon T.W."/>
            <person name="Priest M."/>
            <person name="Roberts A."/>
            <person name="Saif S."/>
            <person name="Shea T."/>
            <person name="Sisk P."/>
            <person name="Sykes S."/>
            <person name="Wortman J."/>
            <person name="Nusbaum C."/>
            <person name="Birren B."/>
        </authorList>
    </citation>
    <scope>NUCLEOTIDE SEQUENCE [LARGE SCALE GENOMIC DNA]</scope>
    <source>
        <strain evidence="1 2">P1976</strain>
    </source>
</reference>
<comment type="caution">
    <text evidence="1">The sequence shown here is derived from an EMBL/GenBank/DDBJ whole genome shotgun (WGS) entry which is preliminary data.</text>
</comment>
<sequence length="138" mass="15426">MNEQHEDASTYEDTFMAWALHDGSVIVDARSPGKTRSLFERFRVARGNSATVTRTVTIRSLDKAWTALVSRWNKEGGAAFERMLKSREAVHERLSVSALAAQICGLSSWIVSAASRTLWIDVHAVALEPWTAPVKRRL</sequence>
<gene>
    <name evidence="1" type="ORF">F444_04150</name>
</gene>
<evidence type="ECO:0000313" key="2">
    <source>
        <dbReference type="Proteomes" id="UP000028582"/>
    </source>
</evidence>
<name>A0A081ARP9_PHYNI</name>
<accession>A0A081ARP9</accession>
<dbReference type="EMBL" id="ANJA01000845">
    <property type="protein sequence ID" value="ETO81560.1"/>
    <property type="molecule type" value="Genomic_DNA"/>
</dbReference>
<organism evidence="1 2">
    <name type="scientific">Phytophthora nicotianae P1976</name>
    <dbReference type="NCBI Taxonomy" id="1317066"/>
    <lineage>
        <taxon>Eukaryota</taxon>
        <taxon>Sar</taxon>
        <taxon>Stramenopiles</taxon>
        <taxon>Oomycota</taxon>
        <taxon>Peronosporomycetes</taxon>
        <taxon>Peronosporales</taxon>
        <taxon>Peronosporaceae</taxon>
        <taxon>Phytophthora</taxon>
    </lineage>
</organism>
<evidence type="ECO:0000313" key="1">
    <source>
        <dbReference type="EMBL" id="ETO81560.1"/>
    </source>
</evidence>